<comment type="similarity">
    <text evidence="6">Belongs to the D-isomer specific 2-hydroxyacid dehydrogenase family.</text>
</comment>
<dbReference type="InParanoid" id="A0A2R5GI88"/>
<dbReference type="Pfam" id="PF02826">
    <property type="entry name" value="2-Hacid_dh_C"/>
    <property type="match status" value="1"/>
</dbReference>
<accession>A0A2R5GI88</accession>
<dbReference type="InterPro" id="IPR002912">
    <property type="entry name" value="ACT_dom"/>
</dbReference>
<dbReference type="EC" id="1.1.1.95" evidence="2"/>
<dbReference type="EMBL" id="BEYU01000078">
    <property type="protein sequence ID" value="GBG30602.1"/>
    <property type="molecule type" value="Genomic_DNA"/>
</dbReference>
<dbReference type="InterPro" id="IPR029752">
    <property type="entry name" value="D-isomer_DH_CS1"/>
</dbReference>
<dbReference type="Pfam" id="PF00389">
    <property type="entry name" value="2-Hacid_dh"/>
    <property type="match status" value="1"/>
</dbReference>
<keyword evidence="4" id="KW-0520">NAD</keyword>
<dbReference type="Gene3D" id="3.30.70.260">
    <property type="match status" value="1"/>
</dbReference>
<comment type="catalytic activity">
    <reaction evidence="5">
        <text>(2R)-3-phosphoglycerate + NAD(+) = 3-phosphooxypyruvate + NADH + H(+)</text>
        <dbReference type="Rhea" id="RHEA:12641"/>
        <dbReference type="ChEBI" id="CHEBI:15378"/>
        <dbReference type="ChEBI" id="CHEBI:18110"/>
        <dbReference type="ChEBI" id="CHEBI:57540"/>
        <dbReference type="ChEBI" id="CHEBI:57945"/>
        <dbReference type="ChEBI" id="CHEBI:58272"/>
        <dbReference type="EC" id="1.1.1.95"/>
    </reaction>
</comment>
<reference evidence="8 9" key="1">
    <citation type="submission" date="2017-12" db="EMBL/GenBank/DDBJ databases">
        <title>Sequencing, de novo assembly and annotation of complete genome of a new Thraustochytrid species, strain FCC1311.</title>
        <authorList>
            <person name="Sedici K."/>
            <person name="Godart F."/>
            <person name="Aiese Cigliano R."/>
            <person name="Sanseverino W."/>
            <person name="Barakat M."/>
            <person name="Ortet P."/>
            <person name="Marechal E."/>
            <person name="Cagnac O."/>
            <person name="Amato A."/>
        </authorList>
    </citation>
    <scope>NUCLEOTIDE SEQUENCE [LARGE SCALE GENOMIC DNA]</scope>
</reference>
<dbReference type="GO" id="GO:0004617">
    <property type="term" value="F:phosphoglycerate dehydrogenase activity"/>
    <property type="evidence" value="ECO:0007669"/>
    <property type="project" value="UniProtKB-EC"/>
</dbReference>
<name>A0A2R5GI88_9STRA</name>
<dbReference type="PROSITE" id="PS00065">
    <property type="entry name" value="D_2_HYDROXYACID_DH_1"/>
    <property type="match status" value="1"/>
</dbReference>
<evidence type="ECO:0000256" key="2">
    <source>
        <dbReference type="ARBA" id="ARBA00013143"/>
    </source>
</evidence>
<dbReference type="AlphaFoldDB" id="A0A2R5GI88"/>
<gene>
    <name evidence="8" type="ORF">FCC1311_068222</name>
</gene>
<dbReference type="CDD" id="cd12174">
    <property type="entry name" value="PGDH_like_3"/>
    <property type="match status" value="1"/>
</dbReference>
<evidence type="ECO:0000256" key="1">
    <source>
        <dbReference type="ARBA" id="ARBA00005216"/>
    </source>
</evidence>
<dbReference type="SUPFAM" id="SSF52283">
    <property type="entry name" value="Formate/glycerate dehydrogenase catalytic domain-like"/>
    <property type="match status" value="1"/>
</dbReference>
<dbReference type="InterPro" id="IPR036291">
    <property type="entry name" value="NAD(P)-bd_dom_sf"/>
</dbReference>
<keyword evidence="9" id="KW-1185">Reference proteome</keyword>
<dbReference type="InterPro" id="IPR006140">
    <property type="entry name" value="D-isomer_DH_NAD-bd"/>
</dbReference>
<dbReference type="OrthoDB" id="418179at2759"/>
<dbReference type="SUPFAM" id="SSF51735">
    <property type="entry name" value="NAD(P)-binding Rossmann-fold domains"/>
    <property type="match status" value="1"/>
</dbReference>
<proteinExistence type="inferred from homology"/>
<organism evidence="8 9">
    <name type="scientific">Hondaea fermentalgiana</name>
    <dbReference type="NCBI Taxonomy" id="2315210"/>
    <lineage>
        <taxon>Eukaryota</taxon>
        <taxon>Sar</taxon>
        <taxon>Stramenopiles</taxon>
        <taxon>Bigyra</taxon>
        <taxon>Labyrinthulomycetes</taxon>
        <taxon>Thraustochytrida</taxon>
        <taxon>Thraustochytriidae</taxon>
        <taxon>Hondaea</taxon>
    </lineage>
</organism>
<dbReference type="PANTHER" id="PTHR42938:SF47">
    <property type="entry name" value="HYDROXYPYRUVATE REDUCTASE"/>
    <property type="match status" value="1"/>
</dbReference>
<dbReference type="SUPFAM" id="SSF55021">
    <property type="entry name" value="ACT-like"/>
    <property type="match status" value="1"/>
</dbReference>
<dbReference type="Gene3D" id="3.40.50.720">
    <property type="entry name" value="NAD(P)-binding Rossmann-like Domain"/>
    <property type="match status" value="2"/>
</dbReference>
<evidence type="ECO:0000256" key="3">
    <source>
        <dbReference type="ARBA" id="ARBA00023002"/>
    </source>
</evidence>
<evidence type="ECO:0000256" key="6">
    <source>
        <dbReference type="RuleBase" id="RU003719"/>
    </source>
</evidence>
<dbReference type="GO" id="GO:0051287">
    <property type="term" value="F:NAD binding"/>
    <property type="evidence" value="ECO:0007669"/>
    <property type="project" value="InterPro"/>
</dbReference>
<keyword evidence="3 6" id="KW-0560">Oxidoreductase</keyword>
<dbReference type="InterPro" id="IPR006139">
    <property type="entry name" value="D-isomer_2_OHA_DH_cat_dom"/>
</dbReference>
<evidence type="ECO:0000259" key="7">
    <source>
        <dbReference type="PROSITE" id="PS51671"/>
    </source>
</evidence>
<sequence length="482" mass="51618">MMLSQANAALRPVSRLGGVRFMSAAVSDEVKMLEKLLAEAKERDAGKCAEESAAEAAEVAAAGPKFNIGTFNAISSAGLNTFPTRKYEIVPMADKSDEEIHAILLRSHKLSGDQVPDTTRAVARCGSGTNNIDVAALTERGIPVFNTPGANANAVKELSICGLLLASRGIVEGINHVGTIVKEDGEDFAKCKKRVESDKKMFVGRELTGKTLGVIGLGHIGASVAQTAIALGMNVTGFDPAISLEGAWRLPGDILKRASSLEQLVRESDYISLHVPYIKDATHHLINADMLKAMKPNAAIINFARGELVDSAAMRQLLESGDRTGRYITDFVDESLHDHPKVITMPHLGASTAEAEENAASMAAMEIMDFIETGTIQNSVNFPTAKLDRLPAESRRICIVNRNVPGMLGLITSTLGRANINIMQQINVSRDNIAYNVVDIADSHSPEDLAKLQDDISKLDGVISSRIVSGKDGKPGFFYVNA</sequence>
<comment type="caution">
    <text evidence="8">The sequence shown here is derived from an EMBL/GenBank/DDBJ whole genome shotgun (WGS) entry which is preliminary data.</text>
</comment>
<dbReference type="InterPro" id="IPR045865">
    <property type="entry name" value="ACT-like_dom_sf"/>
</dbReference>
<dbReference type="Proteomes" id="UP000241890">
    <property type="component" value="Unassembled WGS sequence"/>
</dbReference>
<dbReference type="PANTHER" id="PTHR42938">
    <property type="entry name" value="FORMATE DEHYDROGENASE 1"/>
    <property type="match status" value="1"/>
</dbReference>
<comment type="pathway">
    <text evidence="1">Amino-acid biosynthesis; L-serine biosynthesis; L-serine from 3-phospho-D-glycerate: step 1/3.</text>
</comment>
<evidence type="ECO:0000313" key="9">
    <source>
        <dbReference type="Proteomes" id="UP000241890"/>
    </source>
</evidence>
<evidence type="ECO:0000313" key="8">
    <source>
        <dbReference type="EMBL" id="GBG30602.1"/>
    </source>
</evidence>
<dbReference type="PROSITE" id="PS51671">
    <property type="entry name" value="ACT"/>
    <property type="match status" value="1"/>
</dbReference>
<protein>
    <recommendedName>
        <fullName evidence="2">phosphoglycerate dehydrogenase</fullName>
        <ecNumber evidence="2">1.1.1.95</ecNumber>
    </recommendedName>
</protein>
<evidence type="ECO:0000256" key="5">
    <source>
        <dbReference type="ARBA" id="ARBA00048731"/>
    </source>
</evidence>
<dbReference type="UniPathway" id="UPA00135">
    <property type="reaction ID" value="UER00196"/>
</dbReference>
<feature type="domain" description="ACT" evidence="7">
    <location>
        <begin position="396"/>
        <end position="470"/>
    </location>
</feature>
<dbReference type="CDD" id="cd04901">
    <property type="entry name" value="ACT_3PGDH"/>
    <property type="match status" value="1"/>
</dbReference>
<evidence type="ECO:0000256" key="4">
    <source>
        <dbReference type="ARBA" id="ARBA00023027"/>
    </source>
</evidence>